<organism evidence="4 5">
    <name type="scientific">Quercus lobata</name>
    <name type="common">Valley oak</name>
    <dbReference type="NCBI Taxonomy" id="97700"/>
    <lineage>
        <taxon>Eukaryota</taxon>
        <taxon>Viridiplantae</taxon>
        <taxon>Streptophyta</taxon>
        <taxon>Embryophyta</taxon>
        <taxon>Tracheophyta</taxon>
        <taxon>Spermatophyta</taxon>
        <taxon>Magnoliopsida</taxon>
        <taxon>eudicotyledons</taxon>
        <taxon>Gunneridae</taxon>
        <taxon>Pentapetalae</taxon>
        <taxon>rosids</taxon>
        <taxon>fabids</taxon>
        <taxon>Fagales</taxon>
        <taxon>Fagaceae</taxon>
        <taxon>Quercus</taxon>
    </lineage>
</organism>
<reference evidence="4 5" key="1">
    <citation type="journal article" date="2016" name="G3 (Bethesda)">
        <title>First Draft Assembly and Annotation of the Genome of a California Endemic Oak Quercus lobata Nee (Fagaceae).</title>
        <authorList>
            <person name="Sork V.L."/>
            <person name="Fitz-Gibbon S.T."/>
            <person name="Puiu D."/>
            <person name="Crepeau M."/>
            <person name="Gugger P.F."/>
            <person name="Sherman R."/>
            <person name="Stevens K."/>
            <person name="Langley C.H."/>
            <person name="Pellegrini M."/>
            <person name="Salzberg S.L."/>
        </authorList>
    </citation>
    <scope>NUCLEOTIDE SEQUENCE [LARGE SCALE GENOMIC DNA]</scope>
    <source>
        <strain evidence="4 5">cv. SW786</strain>
    </source>
</reference>
<dbReference type="EMBL" id="LRBV02000005">
    <property type="status" value="NOT_ANNOTATED_CDS"/>
    <property type="molecule type" value="Genomic_DNA"/>
</dbReference>
<dbReference type="OMA" id="AWIRKAN"/>
<evidence type="ECO:0000256" key="2">
    <source>
        <dbReference type="SAM" id="MobiDB-lite"/>
    </source>
</evidence>
<evidence type="ECO:0000256" key="1">
    <source>
        <dbReference type="SAM" id="Coils"/>
    </source>
</evidence>
<accession>A0A7N2LQD4</accession>
<dbReference type="AlphaFoldDB" id="A0A7N2LQD4"/>
<dbReference type="InterPro" id="IPR032567">
    <property type="entry name" value="RTL1-rel"/>
</dbReference>
<dbReference type="Proteomes" id="UP000594261">
    <property type="component" value="Chromosome 5"/>
</dbReference>
<feature type="region of interest" description="Disordered" evidence="2">
    <location>
        <begin position="234"/>
        <end position="277"/>
    </location>
</feature>
<feature type="coiled-coil region" evidence="1">
    <location>
        <begin position="1"/>
        <end position="28"/>
    </location>
</feature>
<evidence type="ECO:0000259" key="3">
    <source>
        <dbReference type="Pfam" id="PF03732"/>
    </source>
</evidence>
<dbReference type="InParanoid" id="A0A7N2LQD4"/>
<dbReference type="PANTHER" id="PTHR15503">
    <property type="entry name" value="LDOC1 RELATED"/>
    <property type="match status" value="1"/>
</dbReference>
<proteinExistence type="predicted"/>
<name>A0A7N2LQD4_QUELO</name>
<keyword evidence="1" id="KW-0175">Coiled coil</keyword>
<dbReference type="PANTHER" id="PTHR15503:SF22">
    <property type="entry name" value="TRANSPOSON TY3-I GAG POLYPROTEIN"/>
    <property type="match status" value="1"/>
</dbReference>
<evidence type="ECO:0000313" key="5">
    <source>
        <dbReference type="Proteomes" id="UP000594261"/>
    </source>
</evidence>
<dbReference type="Pfam" id="PF03732">
    <property type="entry name" value="Retrotrans_gag"/>
    <property type="match status" value="1"/>
</dbReference>
<keyword evidence="5" id="KW-1185">Reference proteome</keyword>
<feature type="domain" description="Retrotransposon gag" evidence="3">
    <location>
        <begin position="111"/>
        <end position="204"/>
    </location>
</feature>
<protein>
    <recommendedName>
        <fullName evidence="3">Retrotransposon gag domain-containing protein</fullName>
    </recommendedName>
</protein>
<dbReference type="SUPFAM" id="SSF90257">
    <property type="entry name" value="Myosin rod fragments"/>
    <property type="match status" value="1"/>
</dbReference>
<dbReference type="EnsemblPlants" id="QL05p032758:mrna">
    <property type="protein sequence ID" value="QL05p032758:mrna:CDS:2"/>
    <property type="gene ID" value="QL05p032758"/>
</dbReference>
<reference evidence="4" key="2">
    <citation type="submission" date="2021-01" db="UniProtKB">
        <authorList>
            <consortium name="EnsemblPlants"/>
        </authorList>
    </citation>
    <scope>IDENTIFICATION</scope>
</reference>
<feature type="compositionally biased region" description="Polar residues" evidence="2">
    <location>
        <begin position="262"/>
        <end position="275"/>
    </location>
</feature>
<dbReference type="Gramene" id="QL05p032758:mrna">
    <property type="protein sequence ID" value="QL05p032758:mrna:CDS:2"/>
    <property type="gene ID" value="QL05p032758"/>
</dbReference>
<dbReference type="InterPro" id="IPR005162">
    <property type="entry name" value="Retrotrans_gag_dom"/>
</dbReference>
<evidence type="ECO:0000313" key="4">
    <source>
        <dbReference type="EnsemblPlants" id="QL05p032758:mrna:CDS:2"/>
    </source>
</evidence>
<sequence length="332" mass="38549">MATMKDQIENLESEMQELKESVQKLTIESQFLGSSMREIKEMLSDSRDKLDSLSTPKSDESIRFKTTTHDQPQPAKLDFPKYSGDDPMVWLDLVSQYFDYQGTPEDRKVTLAVFHLEGEANRWWQWMKKVFQEEKTKITWKKFKKELLVRFGPTEDEDFDEALSKICQKGTLREYQREFERLANQVDGWPQKALVGAFMGGLKEEIASEIRMFKPKILSEAIELARIKDESLNRRRQGKKGFQQSNSMTKSLRKSSSRSTLGTTNQATEIGSTGKISWEEMQRGNEKGLCFSCNKKFTPRHRCATPQAFLVEAYSQQELLEVTDSKWEEDDL</sequence>